<evidence type="ECO:0000313" key="1">
    <source>
        <dbReference type="EMBL" id="CAL1689323.1"/>
    </source>
</evidence>
<reference evidence="1" key="1">
    <citation type="submission" date="2024-04" db="EMBL/GenBank/DDBJ databases">
        <authorList>
            <consortium name="Molecular Ecology Group"/>
        </authorList>
    </citation>
    <scope>NUCLEOTIDE SEQUENCE</scope>
</reference>
<dbReference type="Proteomes" id="UP001497644">
    <property type="component" value="Chromosome 9"/>
</dbReference>
<name>A0AAV2PCP0_9HYME</name>
<protein>
    <submittedName>
        <fullName evidence="1">Uncharacterized protein</fullName>
    </submittedName>
</protein>
<proteinExistence type="predicted"/>
<evidence type="ECO:0000313" key="2">
    <source>
        <dbReference type="Proteomes" id="UP001497644"/>
    </source>
</evidence>
<dbReference type="AlphaFoldDB" id="A0AAV2PCP0"/>
<accession>A0AAV2PCP0</accession>
<organism evidence="1 2">
    <name type="scientific">Lasius platythorax</name>
    <dbReference type="NCBI Taxonomy" id="488582"/>
    <lineage>
        <taxon>Eukaryota</taxon>
        <taxon>Metazoa</taxon>
        <taxon>Ecdysozoa</taxon>
        <taxon>Arthropoda</taxon>
        <taxon>Hexapoda</taxon>
        <taxon>Insecta</taxon>
        <taxon>Pterygota</taxon>
        <taxon>Neoptera</taxon>
        <taxon>Endopterygota</taxon>
        <taxon>Hymenoptera</taxon>
        <taxon>Apocrita</taxon>
        <taxon>Aculeata</taxon>
        <taxon>Formicoidea</taxon>
        <taxon>Formicidae</taxon>
        <taxon>Formicinae</taxon>
        <taxon>Lasius</taxon>
        <taxon>Lasius</taxon>
    </lineage>
</organism>
<sequence length="71" mass="8113">MGSNSIEIGIPVPVVSDESIYGIASTASQMVTEGKEDRRGNLKGFNQCYIIQRYINLRFRYEFRIEHNRSG</sequence>
<dbReference type="EMBL" id="OZ034832">
    <property type="protein sequence ID" value="CAL1689323.1"/>
    <property type="molecule type" value="Genomic_DNA"/>
</dbReference>
<gene>
    <name evidence="1" type="ORF">LPLAT_LOCUS14269</name>
</gene>
<keyword evidence="2" id="KW-1185">Reference proteome</keyword>